<accession>A0A0F9UQ07</accession>
<gene>
    <name evidence="1" type="ORF">LCGC14_0579950</name>
</gene>
<protein>
    <submittedName>
        <fullName evidence="1">Uncharacterized protein</fullName>
    </submittedName>
</protein>
<proteinExistence type="predicted"/>
<name>A0A0F9UQ07_9ZZZZ</name>
<comment type="caution">
    <text evidence="1">The sequence shown here is derived from an EMBL/GenBank/DDBJ whole genome shotgun (WGS) entry which is preliminary data.</text>
</comment>
<dbReference type="EMBL" id="LAZR01000875">
    <property type="protein sequence ID" value="KKN55693.1"/>
    <property type="molecule type" value="Genomic_DNA"/>
</dbReference>
<evidence type="ECO:0000313" key="1">
    <source>
        <dbReference type="EMBL" id="KKN55693.1"/>
    </source>
</evidence>
<reference evidence="1" key="1">
    <citation type="journal article" date="2015" name="Nature">
        <title>Complex archaea that bridge the gap between prokaryotes and eukaryotes.</title>
        <authorList>
            <person name="Spang A."/>
            <person name="Saw J.H."/>
            <person name="Jorgensen S.L."/>
            <person name="Zaremba-Niedzwiedzka K."/>
            <person name="Martijn J."/>
            <person name="Lind A.E."/>
            <person name="van Eijk R."/>
            <person name="Schleper C."/>
            <person name="Guy L."/>
            <person name="Ettema T.J."/>
        </authorList>
    </citation>
    <scope>NUCLEOTIDE SEQUENCE</scope>
</reference>
<sequence>MTINLAKRIPVGKGCAYTGISRRDTMIFPNNRSFEIAIYGAYDAFGLIGPEQNGIAILDNDNLRVVLDRYSEIQTGYFGASENQVKEYLKIAAMNWEQFVEFVNNNEKTRNKI</sequence>
<organism evidence="1">
    <name type="scientific">marine sediment metagenome</name>
    <dbReference type="NCBI Taxonomy" id="412755"/>
    <lineage>
        <taxon>unclassified sequences</taxon>
        <taxon>metagenomes</taxon>
        <taxon>ecological metagenomes</taxon>
    </lineage>
</organism>
<dbReference type="AlphaFoldDB" id="A0A0F9UQ07"/>